<dbReference type="InterPro" id="IPR015796">
    <property type="entry name" value="Impact_YigZ-like"/>
</dbReference>
<dbReference type="InterPro" id="IPR035647">
    <property type="entry name" value="EFG_III/V"/>
</dbReference>
<evidence type="ECO:0000313" key="6">
    <source>
        <dbReference type="Proteomes" id="UP000248889"/>
    </source>
</evidence>
<dbReference type="InterPro" id="IPR036956">
    <property type="entry name" value="Impact_N_sf"/>
</dbReference>
<evidence type="ECO:0000259" key="4">
    <source>
        <dbReference type="Pfam" id="PF09186"/>
    </source>
</evidence>
<dbReference type="InterPro" id="IPR001498">
    <property type="entry name" value="Impact_N"/>
</dbReference>
<dbReference type="InterPro" id="IPR020569">
    <property type="entry name" value="UPF0029_Impact_CS"/>
</dbReference>
<dbReference type="PANTHER" id="PTHR16301:SF20">
    <property type="entry name" value="IMPACT FAMILY MEMBER YIGZ"/>
    <property type="match status" value="1"/>
</dbReference>
<reference evidence="5 6" key="1">
    <citation type="submission" date="2018-06" db="EMBL/GenBank/DDBJ databases">
        <title>Streptacidiphilus pinicola sp. nov., isolated from pine grove soil.</title>
        <authorList>
            <person name="Roh S.G."/>
            <person name="Park S."/>
            <person name="Kim M.-K."/>
            <person name="Yun B.-R."/>
            <person name="Park J."/>
            <person name="Kim M.J."/>
            <person name="Kim Y.S."/>
            <person name="Kim S.B."/>
        </authorList>
    </citation>
    <scope>NUCLEOTIDE SEQUENCE [LARGE SCALE GENOMIC DNA]</scope>
    <source>
        <strain evidence="5 6">MMS16-CNU450</strain>
    </source>
</reference>
<proteinExistence type="inferred from homology"/>
<dbReference type="SUPFAM" id="SSF54980">
    <property type="entry name" value="EF-G C-terminal domain-like"/>
    <property type="match status" value="1"/>
</dbReference>
<dbReference type="OrthoDB" id="9813771at2"/>
<dbReference type="Gene3D" id="3.30.230.30">
    <property type="entry name" value="Impact, N-terminal domain"/>
    <property type="match status" value="1"/>
</dbReference>
<sequence length="263" mass="28077">MIPNTPGPPPVPPNPPEQRRPPYRLTGDRAAARPVAEAQVGWRERTGERGGESVPYLTVAGPGVHEIEVKKSRFICHLARVGDEAEAQAFVAAIRKQYWDARHNCTAFVVGDDPRRERSNDDGEPAGTAGAPMLEVLRRRGLTDTVAVVTRYFGGVLLGAGGLVRAYGGAVAEALDEVGLVERRPVALLAVHTDHVRAGRLENDLRAAGYAVRDVAYEAHGVVVEVGVPAEDVAGFEAWLAESTAGEALPERVGTTLIDVPFG</sequence>
<dbReference type="Proteomes" id="UP000248889">
    <property type="component" value="Unassembled WGS sequence"/>
</dbReference>
<keyword evidence="6" id="KW-1185">Reference proteome</keyword>
<dbReference type="GO" id="GO:0006446">
    <property type="term" value="P:regulation of translational initiation"/>
    <property type="evidence" value="ECO:0007669"/>
    <property type="project" value="TreeGrafter"/>
</dbReference>
<feature type="domain" description="Impact N-terminal" evidence="3">
    <location>
        <begin position="70"/>
        <end position="175"/>
    </location>
</feature>
<name>A0A2X0IC11_9ACTN</name>
<protein>
    <submittedName>
        <fullName evidence="5">YigZ family protein</fullName>
    </submittedName>
</protein>
<comment type="caution">
    <text evidence="5">The sequence shown here is derived from an EMBL/GenBank/DDBJ whole genome shotgun (WGS) entry which is preliminary data.</text>
</comment>
<accession>A0A2X0IC11</accession>
<dbReference type="InterPro" id="IPR015269">
    <property type="entry name" value="UPF0029_Impact_C"/>
</dbReference>
<evidence type="ECO:0000256" key="1">
    <source>
        <dbReference type="ARBA" id="ARBA00007665"/>
    </source>
</evidence>
<dbReference type="Pfam" id="PF01205">
    <property type="entry name" value="Impact_N"/>
    <property type="match status" value="1"/>
</dbReference>
<comment type="similarity">
    <text evidence="1">Belongs to the IMPACT family.</text>
</comment>
<feature type="region of interest" description="Disordered" evidence="2">
    <location>
        <begin position="1"/>
        <end position="38"/>
    </location>
</feature>
<dbReference type="AlphaFoldDB" id="A0A2X0IC11"/>
<dbReference type="InterPro" id="IPR020568">
    <property type="entry name" value="Ribosomal_Su5_D2-typ_SF"/>
</dbReference>
<dbReference type="NCBIfam" id="TIGR00257">
    <property type="entry name" value="IMPACT_YIGZ"/>
    <property type="match status" value="1"/>
</dbReference>
<dbReference type="InterPro" id="IPR023582">
    <property type="entry name" value="Impact"/>
</dbReference>
<evidence type="ECO:0000259" key="3">
    <source>
        <dbReference type="Pfam" id="PF01205"/>
    </source>
</evidence>
<organism evidence="5 6">
    <name type="scientific">Streptacidiphilus pinicola</name>
    <dbReference type="NCBI Taxonomy" id="2219663"/>
    <lineage>
        <taxon>Bacteria</taxon>
        <taxon>Bacillati</taxon>
        <taxon>Actinomycetota</taxon>
        <taxon>Actinomycetes</taxon>
        <taxon>Kitasatosporales</taxon>
        <taxon>Streptomycetaceae</taxon>
        <taxon>Streptacidiphilus</taxon>
    </lineage>
</organism>
<dbReference type="EMBL" id="QKYN01000113">
    <property type="protein sequence ID" value="RAG82494.1"/>
    <property type="molecule type" value="Genomic_DNA"/>
</dbReference>
<dbReference type="GO" id="GO:0005737">
    <property type="term" value="C:cytoplasm"/>
    <property type="evidence" value="ECO:0007669"/>
    <property type="project" value="TreeGrafter"/>
</dbReference>
<dbReference type="SUPFAM" id="SSF54211">
    <property type="entry name" value="Ribosomal protein S5 domain 2-like"/>
    <property type="match status" value="1"/>
</dbReference>
<evidence type="ECO:0000256" key="2">
    <source>
        <dbReference type="SAM" id="MobiDB-lite"/>
    </source>
</evidence>
<feature type="domain" description="UPF0029" evidence="4">
    <location>
        <begin position="192"/>
        <end position="246"/>
    </location>
</feature>
<evidence type="ECO:0000313" key="5">
    <source>
        <dbReference type="EMBL" id="RAG82494.1"/>
    </source>
</evidence>
<gene>
    <name evidence="5" type="ORF">DN069_27335</name>
</gene>
<dbReference type="PANTHER" id="PTHR16301">
    <property type="entry name" value="IMPACT-RELATED"/>
    <property type="match status" value="1"/>
</dbReference>
<dbReference type="PROSITE" id="PS00910">
    <property type="entry name" value="UPF0029"/>
    <property type="match status" value="1"/>
</dbReference>
<feature type="compositionally biased region" description="Pro residues" evidence="2">
    <location>
        <begin position="1"/>
        <end position="16"/>
    </location>
</feature>
<dbReference type="Pfam" id="PF09186">
    <property type="entry name" value="DUF1949"/>
    <property type="match status" value="1"/>
</dbReference>